<sequence length="183" mass="21455">MDDLAARIDRLESIDAIRQLVSFYGMCIDHRDMDTLTKLFIPEVRVTRTESGHEALRALLDSQMYQFTTSIHFVGNHVIDFIDADHAEGKQYSKVEHEYGEQWVMMGIEYWDRYERRDGKWLFTGRQVKSFYACDTMERPNGPDKVRWAVSGPAEIPMRYDTWRAFWADEQAKAAAKAYLQRG</sequence>
<name>A0A6J7QH42_9ZZZZ</name>
<dbReference type="EMBL" id="CAESGF010000009">
    <property type="protein sequence ID" value="CAB4363950.1"/>
    <property type="molecule type" value="Genomic_DNA"/>
</dbReference>
<evidence type="ECO:0000313" key="4">
    <source>
        <dbReference type="EMBL" id="CAB4832280.1"/>
    </source>
</evidence>
<evidence type="ECO:0000313" key="2">
    <source>
        <dbReference type="EMBL" id="CAB4363950.1"/>
    </source>
</evidence>
<proteinExistence type="predicted"/>
<dbReference type="CDD" id="cd00531">
    <property type="entry name" value="NTF2_like"/>
    <property type="match status" value="1"/>
</dbReference>
<dbReference type="SUPFAM" id="SSF54427">
    <property type="entry name" value="NTF2-like"/>
    <property type="match status" value="1"/>
</dbReference>
<gene>
    <name evidence="3" type="ORF">UFOPK2656_01726</name>
    <name evidence="4" type="ORF">UFOPK3099_02224</name>
    <name evidence="5" type="ORF">UFOPK3267_02766</name>
    <name evidence="6" type="ORF">UFOPK3651_01868</name>
    <name evidence="7" type="ORF">UFOPK3931_03130</name>
    <name evidence="2" type="ORF">UFOPK4189_01719</name>
</gene>
<evidence type="ECO:0000313" key="6">
    <source>
        <dbReference type="EMBL" id="CAB4936888.1"/>
    </source>
</evidence>
<dbReference type="InterPro" id="IPR032710">
    <property type="entry name" value="NTF2-like_dom_sf"/>
</dbReference>
<dbReference type="EMBL" id="CAFBOL010000139">
    <property type="protein sequence ID" value="CAB5016927.1"/>
    <property type="molecule type" value="Genomic_DNA"/>
</dbReference>
<dbReference type="AlphaFoldDB" id="A0A6J7QH42"/>
<feature type="domain" description="SnoaL-like" evidence="1">
    <location>
        <begin position="10"/>
        <end position="126"/>
    </location>
</feature>
<dbReference type="EMBL" id="CAFBMT010000009">
    <property type="protein sequence ID" value="CAB4936888.1"/>
    <property type="molecule type" value="Genomic_DNA"/>
</dbReference>
<dbReference type="Pfam" id="PF13577">
    <property type="entry name" value="SnoaL_4"/>
    <property type="match status" value="1"/>
</dbReference>
<dbReference type="EMBL" id="CAEZYF010000009">
    <property type="protein sequence ID" value="CAB4725289.1"/>
    <property type="molecule type" value="Genomic_DNA"/>
</dbReference>
<dbReference type="InterPro" id="IPR037401">
    <property type="entry name" value="SnoaL-like"/>
</dbReference>
<reference evidence="7" key="1">
    <citation type="submission" date="2020-05" db="EMBL/GenBank/DDBJ databases">
        <authorList>
            <person name="Chiriac C."/>
            <person name="Salcher M."/>
            <person name="Ghai R."/>
            <person name="Kavagutti S V."/>
        </authorList>
    </citation>
    <scope>NUCLEOTIDE SEQUENCE</scope>
</reference>
<organism evidence="7">
    <name type="scientific">freshwater metagenome</name>
    <dbReference type="NCBI Taxonomy" id="449393"/>
    <lineage>
        <taxon>unclassified sequences</taxon>
        <taxon>metagenomes</taxon>
        <taxon>ecological metagenomes</taxon>
    </lineage>
</organism>
<evidence type="ECO:0000313" key="7">
    <source>
        <dbReference type="EMBL" id="CAB5016927.1"/>
    </source>
</evidence>
<dbReference type="EMBL" id="CAFBIY010000221">
    <property type="protein sequence ID" value="CAB4853241.1"/>
    <property type="molecule type" value="Genomic_DNA"/>
</dbReference>
<evidence type="ECO:0000259" key="1">
    <source>
        <dbReference type="Pfam" id="PF13577"/>
    </source>
</evidence>
<dbReference type="Gene3D" id="3.10.450.50">
    <property type="match status" value="1"/>
</dbReference>
<protein>
    <submittedName>
        <fullName evidence="7">Unannotated protein</fullName>
    </submittedName>
</protein>
<dbReference type="EMBL" id="CAFAAV010000207">
    <property type="protein sequence ID" value="CAB4832280.1"/>
    <property type="molecule type" value="Genomic_DNA"/>
</dbReference>
<evidence type="ECO:0000313" key="5">
    <source>
        <dbReference type="EMBL" id="CAB4853241.1"/>
    </source>
</evidence>
<accession>A0A6J7QH42</accession>
<evidence type="ECO:0000313" key="3">
    <source>
        <dbReference type="EMBL" id="CAB4725289.1"/>
    </source>
</evidence>